<dbReference type="GO" id="GO:0005975">
    <property type="term" value="P:carbohydrate metabolic process"/>
    <property type="evidence" value="ECO:0007669"/>
    <property type="project" value="InterPro"/>
</dbReference>
<keyword evidence="7 9" id="KW-0704">Schiff base</keyword>
<sequence>MKIFIDTADVEAIRKAKEMGFISGVTTNPSLIAAEGKDFHTVIKEIASIVDGPVSAEVLSETAEEMIAEGQVLAGLDPHVVVKIPMTGEGMKAVSALSDMGIRSNVTLIFSAGQALLAARAGASYVSPFVGRIDDIGWDGVELIRTIADIFRLHKIKTEIIAASVRKPQHVAQCALAGADIATVPYQVLMDTLKHPLTDIGIARFKADWEKAHK</sequence>
<dbReference type="PROSITE" id="PS00958">
    <property type="entry name" value="TRANSALDOLASE_2"/>
    <property type="match status" value="1"/>
</dbReference>
<dbReference type="AlphaFoldDB" id="A0A930B8I3"/>
<comment type="catalytic activity">
    <reaction evidence="8 9">
        <text>D-sedoheptulose 7-phosphate + D-glyceraldehyde 3-phosphate = D-erythrose 4-phosphate + beta-D-fructose 6-phosphate</text>
        <dbReference type="Rhea" id="RHEA:17053"/>
        <dbReference type="ChEBI" id="CHEBI:16897"/>
        <dbReference type="ChEBI" id="CHEBI:57483"/>
        <dbReference type="ChEBI" id="CHEBI:57634"/>
        <dbReference type="ChEBI" id="CHEBI:59776"/>
        <dbReference type="EC" id="2.2.1.2"/>
    </reaction>
</comment>
<dbReference type="GO" id="GO:0004801">
    <property type="term" value="F:transaldolase activity"/>
    <property type="evidence" value="ECO:0007669"/>
    <property type="project" value="UniProtKB-UniRule"/>
</dbReference>
<evidence type="ECO:0000256" key="8">
    <source>
        <dbReference type="ARBA" id="ARBA00048810"/>
    </source>
</evidence>
<dbReference type="InterPro" id="IPR004731">
    <property type="entry name" value="Transaldolase_3B/F6P_aldolase"/>
</dbReference>
<dbReference type="InterPro" id="IPR022999">
    <property type="entry name" value="Transaldolase_3B"/>
</dbReference>
<comment type="similarity">
    <text evidence="3 9">Belongs to the transaldolase family. Type 3B subfamily.</text>
</comment>
<evidence type="ECO:0000256" key="5">
    <source>
        <dbReference type="ARBA" id="ARBA00022679"/>
    </source>
</evidence>
<dbReference type="InterPro" id="IPR001585">
    <property type="entry name" value="TAL/FSA"/>
</dbReference>
<gene>
    <name evidence="10" type="primary">fsa</name>
    <name evidence="9" type="synonym">tal</name>
    <name evidence="10" type="ORF">HXL70_05590</name>
</gene>
<comment type="pathway">
    <text evidence="2 9">Carbohydrate degradation; pentose phosphate pathway; D-glyceraldehyde 3-phosphate and beta-D-fructose 6-phosphate from D-ribose 5-phosphate and D-xylulose 5-phosphate (non-oxidative stage): step 2/3.</text>
</comment>
<evidence type="ECO:0000256" key="2">
    <source>
        <dbReference type="ARBA" id="ARBA00004857"/>
    </source>
</evidence>
<keyword evidence="4 9" id="KW-0963">Cytoplasm</keyword>
<evidence type="ECO:0000256" key="4">
    <source>
        <dbReference type="ARBA" id="ARBA00022490"/>
    </source>
</evidence>
<evidence type="ECO:0000313" key="10">
    <source>
        <dbReference type="EMBL" id="MBF1129504.1"/>
    </source>
</evidence>
<dbReference type="Proteomes" id="UP000757890">
    <property type="component" value="Unassembled WGS sequence"/>
</dbReference>
<evidence type="ECO:0000256" key="3">
    <source>
        <dbReference type="ARBA" id="ARBA00005740"/>
    </source>
</evidence>
<dbReference type="EMBL" id="JABZMK010000028">
    <property type="protein sequence ID" value="MBF1129504.1"/>
    <property type="molecule type" value="Genomic_DNA"/>
</dbReference>
<dbReference type="HAMAP" id="MF_00494">
    <property type="entry name" value="Transaldolase_3b"/>
    <property type="match status" value="1"/>
</dbReference>
<proteinExistence type="inferred from homology"/>
<reference evidence="10" key="1">
    <citation type="submission" date="2020-04" db="EMBL/GenBank/DDBJ databases">
        <title>Deep metagenomics examines the oral microbiome during advanced dental caries in children, revealing novel taxa and co-occurrences with host molecules.</title>
        <authorList>
            <person name="Baker J.L."/>
            <person name="Morton J.T."/>
            <person name="Dinis M."/>
            <person name="Alvarez R."/>
            <person name="Tran N.C."/>
            <person name="Knight R."/>
            <person name="Edlund A."/>
        </authorList>
    </citation>
    <scope>NUCLEOTIDE SEQUENCE</scope>
    <source>
        <strain evidence="10">JCVI_32_bin.14</strain>
    </source>
</reference>
<dbReference type="GO" id="GO:0016832">
    <property type="term" value="F:aldehyde-lyase activity"/>
    <property type="evidence" value="ECO:0007669"/>
    <property type="project" value="InterPro"/>
</dbReference>
<evidence type="ECO:0000256" key="1">
    <source>
        <dbReference type="ARBA" id="ARBA00004496"/>
    </source>
</evidence>
<evidence type="ECO:0000313" key="11">
    <source>
        <dbReference type="Proteomes" id="UP000757890"/>
    </source>
</evidence>
<dbReference type="PANTHER" id="PTHR10683:SF36">
    <property type="entry name" value="TRANSALDOLASE"/>
    <property type="match status" value="1"/>
</dbReference>
<accession>A0A930B8I3</accession>
<evidence type="ECO:0000256" key="9">
    <source>
        <dbReference type="HAMAP-Rule" id="MF_00494"/>
    </source>
</evidence>
<dbReference type="GO" id="GO:0006098">
    <property type="term" value="P:pentose-phosphate shunt"/>
    <property type="evidence" value="ECO:0007669"/>
    <property type="project" value="UniProtKB-UniRule"/>
</dbReference>
<dbReference type="InterPro" id="IPR033919">
    <property type="entry name" value="TSA/FSA_arc/bac"/>
</dbReference>
<protein>
    <recommendedName>
        <fullName evidence="9">Probable transaldolase</fullName>
        <ecNumber evidence="9">2.2.1.2</ecNumber>
    </recommendedName>
</protein>
<feature type="active site" description="Schiff-base intermediate with substrate" evidence="9">
    <location>
        <position position="83"/>
    </location>
</feature>
<dbReference type="SUPFAM" id="SSF51569">
    <property type="entry name" value="Aldolase"/>
    <property type="match status" value="1"/>
</dbReference>
<keyword evidence="5 9" id="KW-0808">Transferase</keyword>
<comment type="subcellular location">
    <subcellularLocation>
        <location evidence="1 9">Cytoplasm</location>
    </subcellularLocation>
</comment>
<organism evidence="10 11">
    <name type="scientific">Dialister invisus</name>
    <dbReference type="NCBI Taxonomy" id="218538"/>
    <lineage>
        <taxon>Bacteria</taxon>
        <taxon>Bacillati</taxon>
        <taxon>Bacillota</taxon>
        <taxon>Negativicutes</taxon>
        <taxon>Veillonellales</taxon>
        <taxon>Veillonellaceae</taxon>
        <taxon>Dialister</taxon>
    </lineage>
</organism>
<dbReference type="Gene3D" id="3.20.20.70">
    <property type="entry name" value="Aldolase class I"/>
    <property type="match status" value="1"/>
</dbReference>
<dbReference type="PROSITE" id="PS01054">
    <property type="entry name" value="TRANSALDOLASE_1"/>
    <property type="match status" value="1"/>
</dbReference>
<keyword evidence="6 9" id="KW-0570">Pentose shunt</keyword>
<name>A0A930B8I3_9FIRM</name>
<comment type="function">
    <text evidence="9">Transaldolase is important for the balance of metabolites in the pentose-phosphate pathway.</text>
</comment>
<evidence type="ECO:0000256" key="7">
    <source>
        <dbReference type="ARBA" id="ARBA00023270"/>
    </source>
</evidence>
<dbReference type="EC" id="2.2.1.2" evidence="9"/>
<dbReference type="GO" id="GO:0005737">
    <property type="term" value="C:cytoplasm"/>
    <property type="evidence" value="ECO:0007669"/>
    <property type="project" value="UniProtKB-SubCell"/>
</dbReference>
<dbReference type="InterPro" id="IPR013785">
    <property type="entry name" value="Aldolase_TIM"/>
</dbReference>
<evidence type="ECO:0000256" key="6">
    <source>
        <dbReference type="ARBA" id="ARBA00023126"/>
    </source>
</evidence>
<dbReference type="RefSeq" id="WP_276639852.1">
    <property type="nucleotide sequence ID" value="NZ_DBEZZS010000043.1"/>
</dbReference>
<dbReference type="FunFam" id="3.20.20.70:FF:000018">
    <property type="entry name" value="Probable transaldolase"/>
    <property type="match status" value="1"/>
</dbReference>
<comment type="caution">
    <text evidence="10">The sequence shown here is derived from an EMBL/GenBank/DDBJ whole genome shotgun (WGS) entry which is preliminary data.</text>
</comment>
<dbReference type="CDD" id="cd00956">
    <property type="entry name" value="Transaldolase_FSA"/>
    <property type="match status" value="1"/>
</dbReference>
<dbReference type="Pfam" id="PF00923">
    <property type="entry name" value="TAL_FSA"/>
    <property type="match status" value="1"/>
</dbReference>
<dbReference type="InterPro" id="IPR018225">
    <property type="entry name" value="Transaldolase_AS"/>
</dbReference>
<dbReference type="NCBIfam" id="TIGR00875">
    <property type="entry name" value="fsa_talC_mipB"/>
    <property type="match status" value="1"/>
</dbReference>
<dbReference type="PANTHER" id="PTHR10683">
    <property type="entry name" value="TRANSALDOLASE"/>
    <property type="match status" value="1"/>
</dbReference>